<dbReference type="Proteomes" id="UP000653480">
    <property type="component" value="Unassembled WGS sequence"/>
</dbReference>
<feature type="region of interest" description="Disordered" evidence="1">
    <location>
        <begin position="1"/>
        <end position="23"/>
    </location>
</feature>
<dbReference type="AlphaFoldDB" id="A0A8H9H7V0"/>
<evidence type="ECO:0000313" key="2">
    <source>
        <dbReference type="EMBL" id="GGO22924.1"/>
    </source>
</evidence>
<proteinExistence type="predicted"/>
<dbReference type="RefSeq" id="WP_167748330.1">
    <property type="nucleotide sequence ID" value="NZ_BMMN01000011.1"/>
</dbReference>
<dbReference type="EMBL" id="BMMN01000011">
    <property type="protein sequence ID" value="GGO22924.1"/>
    <property type="molecule type" value="Genomic_DNA"/>
</dbReference>
<name>A0A8H9H7V0_9ACTN</name>
<evidence type="ECO:0000256" key="1">
    <source>
        <dbReference type="SAM" id="MobiDB-lite"/>
    </source>
</evidence>
<sequence>MSVTGAVADAASRGSAQRGTVRGGAMLQGGAVLRDGAMLQDGPAVQDGAAVRAR</sequence>
<comment type="caution">
    <text evidence="2">The sequence shown here is derived from an EMBL/GenBank/DDBJ whole genome shotgun (WGS) entry which is preliminary data.</text>
</comment>
<protein>
    <submittedName>
        <fullName evidence="2">Uncharacterized protein</fullName>
    </submittedName>
</protein>
<accession>A0A8H9H7V0</accession>
<gene>
    <name evidence="2" type="ORF">GCM10011574_51620</name>
</gene>
<evidence type="ECO:0000313" key="3">
    <source>
        <dbReference type="Proteomes" id="UP000653480"/>
    </source>
</evidence>
<reference evidence="2" key="1">
    <citation type="journal article" date="2014" name="Int. J. Syst. Evol. Microbiol.">
        <title>Complete genome sequence of Corynebacterium casei LMG S-19264T (=DSM 44701T), isolated from a smear-ripened cheese.</title>
        <authorList>
            <consortium name="US DOE Joint Genome Institute (JGI-PGF)"/>
            <person name="Walter F."/>
            <person name="Albersmeier A."/>
            <person name="Kalinowski J."/>
            <person name="Ruckert C."/>
        </authorList>
    </citation>
    <scope>NUCLEOTIDE SEQUENCE</scope>
    <source>
        <strain evidence="2">CGMCC 4.7138</strain>
    </source>
</reference>
<reference evidence="2" key="2">
    <citation type="submission" date="2020-09" db="EMBL/GenBank/DDBJ databases">
        <authorList>
            <person name="Sun Q."/>
            <person name="Zhou Y."/>
        </authorList>
    </citation>
    <scope>NUCLEOTIDE SEQUENCE</scope>
    <source>
        <strain evidence="2">CGMCC 4.7138</strain>
    </source>
</reference>
<organism evidence="2 3">
    <name type="scientific">Microbispora bryophytorum</name>
    <dbReference type="NCBI Taxonomy" id="1460882"/>
    <lineage>
        <taxon>Bacteria</taxon>
        <taxon>Bacillati</taxon>
        <taxon>Actinomycetota</taxon>
        <taxon>Actinomycetes</taxon>
        <taxon>Streptosporangiales</taxon>
        <taxon>Streptosporangiaceae</taxon>
        <taxon>Microbispora</taxon>
    </lineage>
</organism>
<keyword evidence="3" id="KW-1185">Reference proteome</keyword>